<protein>
    <recommendedName>
        <fullName evidence="1">Myb/SANT-like domain-containing protein</fullName>
    </recommendedName>
</protein>
<dbReference type="Proteomes" id="UP000653305">
    <property type="component" value="Unassembled WGS sequence"/>
</dbReference>
<dbReference type="InterPro" id="IPR024752">
    <property type="entry name" value="Myb/SANT-like_dom"/>
</dbReference>
<dbReference type="EMBL" id="BMAC01000847">
    <property type="protein sequence ID" value="GFQ03577.1"/>
    <property type="molecule type" value="Genomic_DNA"/>
</dbReference>
<feature type="domain" description="Myb/SANT-like" evidence="1">
    <location>
        <begin position="13"/>
        <end position="94"/>
    </location>
</feature>
<reference evidence="2" key="1">
    <citation type="submission" date="2020-07" db="EMBL/GenBank/DDBJ databases">
        <title>Ethylene signaling mediates host invasion by parasitic plants.</title>
        <authorList>
            <person name="Yoshida S."/>
        </authorList>
    </citation>
    <scope>NUCLEOTIDE SEQUENCE</scope>
    <source>
        <strain evidence="2">Okayama</strain>
    </source>
</reference>
<organism evidence="2 3">
    <name type="scientific">Phtheirospermum japonicum</name>
    <dbReference type="NCBI Taxonomy" id="374723"/>
    <lineage>
        <taxon>Eukaryota</taxon>
        <taxon>Viridiplantae</taxon>
        <taxon>Streptophyta</taxon>
        <taxon>Embryophyta</taxon>
        <taxon>Tracheophyta</taxon>
        <taxon>Spermatophyta</taxon>
        <taxon>Magnoliopsida</taxon>
        <taxon>eudicotyledons</taxon>
        <taxon>Gunneridae</taxon>
        <taxon>Pentapetalae</taxon>
        <taxon>asterids</taxon>
        <taxon>lamiids</taxon>
        <taxon>Lamiales</taxon>
        <taxon>Orobanchaceae</taxon>
        <taxon>Orobanchaceae incertae sedis</taxon>
        <taxon>Phtheirospermum</taxon>
    </lineage>
</organism>
<dbReference type="Pfam" id="PF12776">
    <property type="entry name" value="Myb_DNA-bind_3"/>
    <property type="match status" value="1"/>
</dbReference>
<dbReference type="AlphaFoldDB" id="A0A830CWI4"/>
<name>A0A830CWI4_9LAMI</name>
<sequence>MAYVLPPHREHGEAHFLKLMAEEIENGGYTPGSTFRHESMLYVFRKFRIVYGPIYSDRFLKMKVKQLKKRYQEFSELMSQDEIYWNKQNNVVYGNMKLLSEKYKVNKTFVSTVYDFPLIY</sequence>
<evidence type="ECO:0000313" key="3">
    <source>
        <dbReference type="Proteomes" id="UP000653305"/>
    </source>
</evidence>
<proteinExistence type="predicted"/>
<dbReference type="OrthoDB" id="904374at2759"/>
<gene>
    <name evidence="2" type="ORF">PHJA_002501500</name>
</gene>
<evidence type="ECO:0000313" key="2">
    <source>
        <dbReference type="EMBL" id="GFQ03577.1"/>
    </source>
</evidence>
<accession>A0A830CWI4</accession>
<evidence type="ECO:0000259" key="1">
    <source>
        <dbReference type="Pfam" id="PF12776"/>
    </source>
</evidence>
<keyword evidence="3" id="KW-1185">Reference proteome</keyword>
<comment type="caution">
    <text evidence="2">The sequence shown here is derived from an EMBL/GenBank/DDBJ whole genome shotgun (WGS) entry which is preliminary data.</text>
</comment>